<organism evidence="2">
    <name type="scientific">freshwater metagenome</name>
    <dbReference type="NCBI Taxonomy" id="449393"/>
    <lineage>
        <taxon>unclassified sequences</taxon>
        <taxon>metagenomes</taxon>
        <taxon>ecological metagenomes</taxon>
    </lineage>
</organism>
<dbReference type="Gene3D" id="3.30.70.100">
    <property type="match status" value="1"/>
</dbReference>
<dbReference type="Pfam" id="PF00403">
    <property type="entry name" value="HMA"/>
    <property type="match status" value="1"/>
</dbReference>
<name>A0A6J7HUJ7_9ZZZZ</name>
<dbReference type="InterPro" id="IPR036163">
    <property type="entry name" value="HMA_dom_sf"/>
</dbReference>
<proteinExistence type="predicted"/>
<evidence type="ECO:0000259" key="1">
    <source>
        <dbReference type="PROSITE" id="PS50846"/>
    </source>
</evidence>
<dbReference type="InterPro" id="IPR006121">
    <property type="entry name" value="HMA_dom"/>
</dbReference>
<reference evidence="2" key="1">
    <citation type="submission" date="2020-05" db="EMBL/GenBank/DDBJ databases">
        <authorList>
            <person name="Chiriac C."/>
            <person name="Salcher M."/>
            <person name="Ghai R."/>
            <person name="Kavagutti S V."/>
        </authorList>
    </citation>
    <scope>NUCLEOTIDE SEQUENCE</scope>
</reference>
<gene>
    <name evidence="2" type="ORF">UFOPK3564_01789</name>
</gene>
<dbReference type="GO" id="GO:0046872">
    <property type="term" value="F:metal ion binding"/>
    <property type="evidence" value="ECO:0007669"/>
    <property type="project" value="InterPro"/>
</dbReference>
<evidence type="ECO:0000313" key="2">
    <source>
        <dbReference type="EMBL" id="CAB4920185.1"/>
    </source>
</evidence>
<dbReference type="SUPFAM" id="SSF55008">
    <property type="entry name" value="HMA, heavy metal-associated domain"/>
    <property type="match status" value="1"/>
</dbReference>
<protein>
    <submittedName>
        <fullName evidence="2">Unannotated protein</fullName>
    </submittedName>
</protein>
<dbReference type="CDD" id="cd00371">
    <property type="entry name" value="HMA"/>
    <property type="match status" value="1"/>
</dbReference>
<dbReference type="AlphaFoldDB" id="A0A6J7HUJ7"/>
<dbReference type="PROSITE" id="PS50846">
    <property type="entry name" value="HMA_2"/>
    <property type="match status" value="1"/>
</dbReference>
<sequence length="69" mass="7573">MSQTIETSYRVQGMTCVHCELSVREEVEELEGVQSAVADRANGSLIVRGSAERDEIRQAVKTAGYTLVD</sequence>
<accession>A0A6J7HUJ7</accession>
<dbReference type="EMBL" id="CAFBMK010000102">
    <property type="protein sequence ID" value="CAB4920185.1"/>
    <property type="molecule type" value="Genomic_DNA"/>
</dbReference>
<feature type="domain" description="HMA" evidence="1">
    <location>
        <begin position="5"/>
        <end position="68"/>
    </location>
</feature>